<protein>
    <recommendedName>
        <fullName evidence="1">VTC domain-containing protein</fullName>
    </recommendedName>
</protein>
<accession>A0ABT9TLV6</accession>
<organism evidence="2 3">
    <name type="scientific">Paenarthrobacter nicotinovorans</name>
    <name type="common">Arthrobacter nicotinovorans</name>
    <dbReference type="NCBI Taxonomy" id="29320"/>
    <lineage>
        <taxon>Bacteria</taxon>
        <taxon>Bacillati</taxon>
        <taxon>Actinomycetota</taxon>
        <taxon>Actinomycetes</taxon>
        <taxon>Micrococcales</taxon>
        <taxon>Micrococcaceae</taxon>
        <taxon>Paenarthrobacter</taxon>
    </lineage>
</organism>
<evidence type="ECO:0000313" key="2">
    <source>
        <dbReference type="EMBL" id="MDQ0102649.1"/>
    </source>
</evidence>
<name>A0ABT9TLV6_PAENI</name>
<dbReference type="CDD" id="cd07750">
    <property type="entry name" value="PolyPPase_VTC_like"/>
    <property type="match status" value="1"/>
</dbReference>
<keyword evidence="3" id="KW-1185">Reference proteome</keyword>
<dbReference type="RefSeq" id="WP_064722692.1">
    <property type="nucleotide sequence ID" value="NZ_BDDW01000007.1"/>
</dbReference>
<sequence length="267" mass="29834">MSRPEAPGVMPHLGRLPAVGLEELTAEAALLTRVDRKYLVPSAAARRILSTFTTHARVLEMDGARTFAYDSVYFDTPALDSYMLAAHGRRRRFKIRTRTYVDSAVSFLEVKTEGAREATVKERIPYELCDRDRLTDEGLLYVNETLSAAIGDVTFGPLSPVLSTQYNRTTLFLPESGSRATIDSDVTWQRPDGQPWVLDDAVVVETKSGSAPGPLDRHLWANGVRPCRISKFATGMAALHPELPANRWNQTLRRRMPLRPLNQLPQS</sequence>
<dbReference type="SUPFAM" id="SSF55154">
    <property type="entry name" value="CYTH-like phosphatases"/>
    <property type="match status" value="1"/>
</dbReference>
<evidence type="ECO:0000259" key="1">
    <source>
        <dbReference type="Pfam" id="PF09359"/>
    </source>
</evidence>
<dbReference type="Proteomes" id="UP001244563">
    <property type="component" value="Unassembled WGS sequence"/>
</dbReference>
<evidence type="ECO:0000313" key="3">
    <source>
        <dbReference type="Proteomes" id="UP001244563"/>
    </source>
</evidence>
<dbReference type="InterPro" id="IPR018966">
    <property type="entry name" value="VTC_domain"/>
</dbReference>
<reference evidence="2 3" key="1">
    <citation type="submission" date="2023-07" db="EMBL/GenBank/DDBJ databases">
        <title>Sorghum-associated microbial communities from plants grown in Nebraska, USA.</title>
        <authorList>
            <person name="Schachtman D."/>
        </authorList>
    </citation>
    <scope>NUCLEOTIDE SEQUENCE [LARGE SCALE GENOMIC DNA]</scope>
    <source>
        <strain evidence="2 3">CC523</strain>
    </source>
</reference>
<feature type="domain" description="VTC" evidence="1">
    <location>
        <begin position="33"/>
        <end position="240"/>
    </location>
</feature>
<dbReference type="EMBL" id="JAUSSW010000005">
    <property type="protein sequence ID" value="MDQ0102649.1"/>
    <property type="molecule type" value="Genomic_DNA"/>
</dbReference>
<dbReference type="Gene3D" id="3.20.100.30">
    <property type="entry name" value="VTC, catalytic tunnel domain"/>
    <property type="match status" value="1"/>
</dbReference>
<comment type="caution">
    <text evidence="2">The sequence shown here is derived from an EMBL/GenBank/DDBJ whole genome shotgun (WGS) entry which is preliminary data.</text>
</comment>
<gene>
    <name evidence="2" type="ORF">J2T10_002302</name>
</gene>
<dbReference type="InterPro" id="IPR033469">
    <property type="entry name" value="CYTH-like_dom_sf"/>
</dbReference>
<dbReference type="InterPro" id="IPR042267">
    <property type="entry name" value="VTC_sf"/>
</dbReference>
<dbReference type="Pfam" id="PF09359">
    <property type="entry name" value="VTC"/>
    <property type="match status" value="1"/>
</dbReference>
<proteinExistence type="predicted"/>